<dbReference type="Proteomes" id="UP000004956">
    <property type="component" value="Unassembled WGS sequence"/>
</dbReference>
<reference evidence="1 2" key="1">
    <citation type="submission" date="2011-11" db="EMBL/GenBank/DDBJ databases">
        <authorList>
            <person name="Weinstock G."/>
            <person name="Sodergren E."/>
            <person name="Clifton S."/>
            <person name="Fulton L."/>
            <person name="Fulton B."/>
            <person name="Courtney L."/>
            <person name="Fronick C."/>
            <person name="Harrison M."/>
            <person name="Strong C."/>
            <person name="Farmer C."/>
            <person name="Delahaunty K."/>
            <person name="Markovic C."/>
            <person name="Hall O."/>
            <person name="Minx P."/>
            <person name="Tomlinson C."/>
            <person name="Mitreva M."/>
            <person name="Hou S."/>
            <person name="Chen J."/>
            <person name="Wollam A."/>
            <person name="Pepin K.H."/>
            <person name="Johnson M."/>
            <person name="Bhonagiri V."/>
            <person name="Zhang X."/>
            <person name="Suruliraj S."/>
            <person name="Warren W."/>
            <person name="Chinwalla A."/>
            <person name="Mardis E.R."/>
            <person name="Wilson R.K."/>
        </authorList>
    </citation>
    <scope>NUCLEOTIDE SEQUENCE [LARGE SCALE GENOMIC DNA]</scope>
    <source>
        <strain evidence="1 2">YIT 11816</strain>
    </source>
</reference>
<accession>H3KD84</accession>
<comment type="caution">
    <text evidence="1">The sequence shown here is derived from an EMBL/GenBank/DDBJ whole genome shotgun (WGS) entry which is preliminary data.</text>
</comment>
<dbReference type="AlphaFoldDB" id="H3KD84"/>
<protein>
    <submittedName>
        <fullName evidence="1">Uncharacterized protein</fullName>
    </submittedName>
</protein>
<organism evidence="1 2">
    <name type="scientific">Sutterella parvirubra YIT 11816</name>
    <dbReference type="NCBI Taxonomy" id="762967"/>
    <lineage>
        <taxon>Bacteria</taxon>
        <taxon>Pseudomonadati</taxon>
        <taxon>Pseudomonadota</taxon>
        <taxon>Betaproteobacteria</taxon>
        <taxon>Burkholderiales</taxon>
        <taxon>Sutterellaceae</taxon>
        <taxon>Sutterella</taxon>
    </lineage>
</organism>
<dbReference type="HOGENOM" id="CLU_3141504_0_0_4"/>
<keyword evidence="2" id="KW-1185">Reference proteome</keyword>
<evidence type="ECO:0000313" key="1">
    <source>
        <dbReference type="EMBL" id="EHY31923.1"/>
    </source>
</evidence>
<gene>
    <name evidence="1" type="ORF">HMPREF9440_00693</name>
</gene>
<evidence type="ECO:0000313" key="2">
    <source>
        <dbReference type="Proteomes" id="UP000004956"/>
    </source>
</evidence>
<dbReference type="EMBL" id="AFBQ01000092">
    <property type="protein sequence ID" value="EHY31923.1"/>
    <property type="molecule type" value="Genomic_DNA"/>
</dbReference>
<proteinExistence type="predicted"/>
<sequence length="49" mass="5379">MPKRNTSVKGTEKFFLGNPLRDLPGRPRIGLVRAPSGLSLVSFVRVSLN</sequence>
<name>H3KD84_9BURK</name>